<evidence type="ECO:0000313" key="2">
    <source>
        <dbReference type="EMBL" id="CAL1698904.1"/>
    </source>
</evidence>
<protein>
    <recommendedName>
        <fullName evidence="1">DUF6699 domain-containing protein</fullName>
    </recommendedName>
</protein>
<keyword evidence="3" id="KW-1185">Reference proteome</keyword>
<feature type="domain" description="DUF6699" evidence="1">
    <location>
        <begin position="48"/>
        <end position="144"/>
    </location>
</feature>
<organism evidence="2 3">
    <name type="scientific">Somion occarium</name>
    <dbReference type="NCBI Taxonomy" id="3059160"/>
    <lineage>
        <taxon>Eukaryota</taxon>
        <taxon>Fungi</taxon>
        <taxon>Dikarya</taxon>
        <taxon>Basidiomycota</taxon>
        <taxon>Agaricomycotina</taxon>
        <taxon>Agaricomycetes</taxon>
        <taxon>Polyporales</taxon>
        <taxon>Cerrenaceae</taxon>
        <taxon>Somion</taxon>
    </lineage>
</organism>
<proteinExistence type="predicted"/>
<dbReference type="EMBL" id="OZ037954">
    <property type="protein sequence ID" value="CAL1698904.1"/>
    <property type="molecule type" value="Genomic_DNA"/>
</dbReference>
<gene>
    <name evidence="2" type="ORF">GFSPODELE1_LOCUS2394</name>
</gene>
<accession>A0ABP1CWN7</accession>
<evidence type="ECO:0000313" key="3">
    <source>
        <dbReference type="Proteomes" id="UP001497453"/>
    </source>
</evidence>
<dbReference type="Pfam" id="PF20415">
    <property type="entry name" value="DUF6699"/>
    <property type="match status" value="1"/>
</dbReference>
<name>A0ABP1CWN7_9APHY</name>
<dbReference type="InterPro" id="IPR046522">
    <property type="entry name" value="DUF6699"/>
</dbReference>
<sequence length="182" mass="20657">MSYPTKIDPVIDCNNYDLQGGFIDVINDAPPWSVVDDLDELPQNEKPFLYRHRKRLATDPPVRQLALFHPYLPRSIVVQSNTRQDITVGTIMKAIYCALRELCQPIFESIVDKRDCEHSTVWSEPDEGMLSSKYLGDCTQFRGLIACHTIRGIMTARISLRDRAGNAFCCSKSQYFPGTAKP</sequence>
<reference evidence="3" key="1">
    <citation type="submission" date="2024-04" db="EMBL/GenBank/DDBJ databases">
        <authorList>
            <person name="Shaw F."/>
            <person name="Minotto A."/>
        </authorList>
    </citation>
    <scope>NUCLEOTIDE SEQUENCE [LARGE SCALE GENOMIC DNA]</scope>
</reference>
<dbReference type="Proteomes" id="UP001497453">
    <property type="component" value="Chromosome 11"/>
</dbReference>
<evidence type="ECO:0000259" key="1">
    <source>
        <dbReference type="Pfam" id="PF20415"/>
    </source>
</evidence>